<feature type="transmembrane region" description="Helical" evidence="2">
    <location>
        <begin position="95"/>
        <end position="116"/>
    </location>
</feature>
<dbReference type="SUPFAM" id="SSF54862">
    <property type="entry name" value="4Fe-4S ferredoxins"/>
    <property type="match status" value="1"/>
</dbReference>
<dbReference type="Gene3D" id="3.30.70.20">
    <property type="match status" value="1"/>
</dbReference>
<dbReference type="EMBL" id="JAATVY010000019">
    <property type="protein sequence ID" value="NJC72548.1"/>
    <property type="molecule type" value="Genomic_DNA"/>
</dbReference>
<organism evidence="3 4">
    <name type="scientific">Planosporangium thailandense</name>
    <dbReference type="NCBI Taxonomy" id="765197"/>
    <lineage>
        <taxon>Bacteria</taxon>
        <taxon>Bacillati</taxon>
        <taxon>Actinomycetota</taxon>
        <taxon>Actinomycetes</taxon>
        <taxon>Micromonosporales</taxon>
        <taxon>Micromonosporaceae</taxon>
        <taxon>Planosporangium</taxon>
    </lineage>
</organism>
<gene>
    <name evidence="3" type="ORF">HC031_22920</name>
</gene>
<feature type="transmembrane region" description="Helical" evidence="2">
    <location>
        <begin position="157"/>
        <end position="175"/>
    </location>
</feature>
<evidence type="ECO:0000313" key="3">
    <source>
        <dbReference type="EMBL" id="NJC72548.1"/>
    </source>
</evidence>
<dbReference type="Proteomes" id="UP000722989">
    <property type="component" value="Unassembled WGS sequence"/>
</dbReference>
<evidence type="ECO:0000313" key="4">
    <source>
        <dbReference type="Proteomes" id="UP000722989"/>
    </source>
</evidence>
<proteinExistence type="predicted"/>
<reference evidence="3 4" key="1">
    <citation type="submission" date="2020-03" db="EMBL/GenBank/DDBJ databases">
        <title>WGS of the type strain of Planosporangium spp.</title>
        <authorList>
            <person name="Thawai C."/>
        </authorList>
    </citation>
    <scope>NUCLEOTIDE SEQUENCE [LARGE SCALE GENOMIC DNA]</scope>
    <source>
        <strain evidence="3 4">TBRC 5610</strain>
    </source>
</reference>
<feature type="transmembrane region" description="Helical" evidence="2">
    <location>
        <begin position="128"/>
        <end position="145"/>
    </location>
</feature>
<feature type="transmembrane region" description="Helical" evidence="2">
    <location>
        <begin position="47"/>
        <end position="68"/>
    </location>
</feature>
<keyword evidence="4" id="KW-1185">Reference proteome</keyword>
<comment type="caution">
    <text evidence="3">The sequence shown here is derived from an EMBL/GenBank/DDBJ whole genome shotgun (WGS) entry which is preliminary data.</text>
</comment>
<protein>
    <recommendedName>
        <fullName evidence="5">Ferredoxin</fullName>
    </recommendedName>
</protein>
<feature type="region of interest" description="Disordered" evidence="1">
    <location>
        <begin position="184"/>
        <end position="210"/>
    </location>
</feature>
<accession>A0ABX0Y548</accession>
<feature type="region of interest" description="Disordered" evidence="1">
    <location>
        <begin position="270"/>
        <end position="319"/>
    </location>
</feature>
<evidence type="ECO:0008006" key="5">
    <source>
        <dbReference type="Google" id="ProtNLM"/>
    </source>
</evidence>
<keyword evidence="2" id="KW-1133">Transmembrane helix</keyword>
<keyword evidence="2" id="KW-0472">Membrane</keyword>
<evidence type="ECO:0000256" key="2">
    <source>
        <dbReference type="SAM" id="Phobius"/>
    </source>
</evidence>
<feature type="compositionally biased region" description="Basic and acidic residues" evidence="1">
    <location>
        <begin position="288"/>
        <end position="299"/>
    </location>
</feature>
<dbReference type="RefSeq" id="WP_167927451.1">
    <property type="nucleotide sequence ID" value="NZ_JAATVY010000019.1"/>
</dbReference>
<feature type="compositionally biased region" description="Low complexity" evidence="1">
    <location>
        <begin position="184"/>
        <end position="193"/>
    </location>
</feature>
<feature type="compositionally biased region" description="Basic residues" evidence="1">
    <location>
        <begin position="300"/>
        <end position="309"/>
    </location>
</feature>
<evidence type="ECO:0000256" key="1">
    <source>
        <dbReference type="SAM" id="MobiDB-lite"/>
    </source>
</evidence>
<feature type="transmembrane region" description="Helical" evidence="2">
    <location>
        <begin position="12"/>
        <end position="35"/>
    </location>
</feature>
<sequence length="330" mass="35847">MGVRSAAQSVHLVAASVGFLSYLLLWATVMWGMLLGRGWTMTRFKYANVYATHMTLALIAMTLGWGHAFAQLANPVGTVHLIDEFVPFVNGHDPVGIGVGVVAVEIMTALLISVPLQRRLGDRRWRKLHSLAYVSFTLLAAHVLLSGSDVGPLAVKIPVIGLWLSTVVGWLVLAVRRRTDRAASGGAYDGAYDGTDDERGRTGSRVAGPPVRVQVNPGKCARFGFCEQEAPEVFRLRGDSRLDYRPSAPGEYAEVVDRAVKACPARAIIMSRPDRGNTSRGDTSWGKASRDKASRDKPARRAPRARRGSAGRPADDGDDLLAHVIDLRRE</sequence>
<name>A0ABX0Y548_9ACTN</name>
<keyword evidence="2" id="KW-0812">Transmembrane</keyword>